<dbReference type="Proteomes" id="UP001176941">
    <property type="component" value="Chromosome 19"/>
</dbReference>
<evidence type="ECO:0000313" key="2">
    <source>
        <dbReference type="EMBL" id="CAI9160013.1"/>
    </source>
</evidence>
<evidence type="ECO:0000313" key="3">
    <source>
        <dbReference type="Proteomes" id="UP001176941"/>
    </source>
</evidence>
<dbReference type="EMBL" id="OX459955">
    <property type="protein sequence ID" value="CAI9160013.1"/>
    <property type="molecule type" value="Genomic_DNA"/>
</dbReference>
<sequence>MLPTKAWGSGLQTRALPAGHAALHVGRRPHAPLQPGPGARSHHGENRRVAAQPEPNAGTWPVGRIPEASVSPGPPGEFRVLSLHSPPWTLEGSVSAPPVFFRGGSTAFRRFCRGTQPQVQDGKPRCAQWAGSRSTFQSRLGVHARPRSERLARRSSAAGARAAPGASRGLRREPRACAVPSAGGRTRSHPAGGPLSTSAPRPGSLDRDAIPQPLILPLPHQHRTWDWCPGETGPQGGRAEGDGGASDLGADGRGSKGRRAAGRTPGWSQCESFGAHSAVHSAEAFSQPEAKVGGTRPEGSHVTRRKPRARKRKCGVGPRSAPWRSLGRVPRPPGVIEDPRSLLPKEPGTASASLGARAPLSVGRL</sequence>
<feature type="compositionally biased region" description="Gly residues" evidence="1">
    <location>
        <begin position="233"/>
        <end position="246"/>
    </location>
</feature>
<accession>A0ABN8YEL1</accession>
<feature type="region of interest" description="Disordered" evidence="1">
    <location>
        <begin position="27"/>
        <end position="73"/>
    </location>
</feature>
<feature type="region of interest" description="Disordered" evidence="1">
    <location>
        <begin position="141"/>
        <end position="211"/>
    </location>
</feature>
<feature type="compositionally biased region" description="Basic residues" evidence="1">
    <location>
        <begin position="302"/>
        <end position="314"/>
    </location>
</feature>
<feature type="region of interest" description="Disordered" evidence="1">
    <location>
        <begin position="225"/>
        <end position="365"/>
    </location>
</feature>
<protein>
    <submittedName>
        <fullName evidence="2">Uncharacterized protein</fullName>
    </submittedName>
</protein>
<keyword evidence="3" id="KW-1185">Reference proteome</keyword>
<proteinExistence type="predicted"/>
<reference evidence="2" key="1">
    <citation type="submission" date="2023-04" db="EMBL/GenBank/DDBJ databases">
        <authorList>
            <consortium name="ELIXIR-Norway"/>
        </authorList>
    </citation>
    <scope>NUCLEOTIDE SEQUENCE [LARGE SCALE GENOMIC DNA]</scope>
</reference>
<organism evidence="2 3">
    <name type="scientific">Rangifer tarandus platyrhynchus</name>
    <name type="common">Svalbard reindeer</name>
    <dbReference type="NCBI Taxonomy" id="3082113"/>
    <lineage>
        <taxon>Eukaryota</taxon>
        <taxon>Metazoa</taxon>
        <taxon>Chordata</taxon>
        <taxon>Craniata</taxon>
        <taxon>Vertebrata</taxon>
        <taxon>Euteleostomi</taxon>
        <taxon>Mammalia</taxon>
        <taxon>Eutheria</taxon>
        <taxon>Laurasiatheria</taxon>
        <taxon>Artiodactyla</taxon>
        <taxon>Ruminantia</taxon>
        <taxon>Pecora</taxon>
        <taxon>Cervidae</taxon>
        <taxon>Odocoileinae</taxon>
        <taxon>Rangifer</taxon>
    </lineage>
</organism>
<evidence type="ECO:0000256" key="1">
    <source>
        <dbReference type="SAM" id="MobiDB-lite"/>
    </source>
</evidence>
<gene>
    <name evidence="2" type="ORF">MRATA1EN1_LOCUS8975</name>
</gene>
<name>A0ABN8YEL1_RANTA</name>
<feature type="compositionally biased region" description="Low complexity" evidence="1">
    <location>
        <begin position="154"/>
        <end position="168"/>
    </location>
</feature>